<organism evidence="11 12">
    <name type="scientific">Rhodanobacter umsongensis</name>
    <dbReference type="NCBI Taxonomy" id="633153"/>
    <lineage>
        <taxon>Bacteria</taxon>
        <taxon>Pseudomonadati</taxon>
        <taxon>Pseudomonadota</taxon>
        <taxon>Gammaproteobacteria</taxon>
        <taxon>Lysobacterales</taxon>
        <taxon>Rhodanobacteraceae</taxon>
        <taxon>Rhodanobacter</taxon>
    </lineage>
</organism>
<reference evidence="12" key="1">
    <citation type="journal article" date="2019" name="Int. J. Syst. Evol. Microbiol.">
        <title>The Global Catalogue of Microorganisms (GCM) 10K type strain sequencing project: providing services to taxonomists for standard genome sequencing and annotation.</title>
        <authorList>
            <consortium name="The Broad Institute Genomics Platform"/>
            <consortium name="The Broad Institute Genome Sequencing Center for Infectious Disease"/>
            <person name="Wu L."/>
            <person name="Ma J."/>
        </authorList>
    </citation>
    <scope>NUCLEOTIDE SEQUENCE [LARGE SCALE GENOMIC DNA]</scope>
    <source>
        <strain evidence="12">JCM 17130</strain>
    </source>
</reference>
<dbReference type="Pfam" id="PF02578">
    <property type="entry name" value="Cu-oxidase_4"/>
    <property type="match status" value="1"/>
</dbReference>
<dbReference type="RefSeq" id="WP_377302633.1">
    <property type="nucleotide sequence ID" value="NZ_JBHSMK010000002.1"/>
</dbReference>
<evidence type="ECO:0000256" key="7">
    <source>
        <dbReference type="ARBA" id="ARBA00047989"/>
    </source>
</evidence>
<evidence type="ECO:0000256" key="9">
    <source>
        <dbReference type="ARBA" id="ARBA00049893"/>
    </source>
</evidence>
<evidence type="ECO:0000256" key="4">
    <source>
        <dbReference type="ARBA" id="ARBA00022723"/>
    </source>
</evidence>
<protein>
    <recommendedName>
        <fullName evidence="10">Purine nucleoside phosphorylase</fullName>
    </recommendedName>
</protein>
<keyword evidence="12" id="KW-1185">Reference proteome</keyword>
<dbReference type="InterPro" id="IPR011324">
    <property type="entry name" value="Cytotoxic_necrot_fac-like_cat"/>
</dbReference>
<comment type="catalytic activity">
    <reaction evidence="9">
        <text>S-methyl-5'-thioadenosine + phosphate = 5-(methylsulfanyl)-alpha-D-ribose 1-phosphate + adenine</text>
        <dbReference type="Rhea" id="RHEA:11852"/>
        <dbReference type="ChEBI" id="CHEBI:16708"/>
        <dbReference type="ChEBI" id="CHEBI:17509"/>
        <dbReference type="ChEBI" id="CHEBI:43474"/>
        <dbReference type="ChEBI" id="CHEBI:58533"/>
        <dbReference type="EC" id="2.4.2.28"/>
    </reaction>
    <physiologicalReaction direction="left-to-right" evidence="9">
        <dbReference type="Rhea" id="RHEA:11853"/>
    </physiologicalReaction>
</comment>
<keyword evidence="4" id="KW-0479">Metal-binding</keyword>
<name>A0ABW0JIW5_9GAMM</name>
<dbReference type="PANTHER" id="PTHR30616:SF2">
    <property type="entry name" value="PURINE NUCLEOSIDE PHOSPHORYLASE LACC1"/>
    <property type="match status" value="1"/>
</dbReference>
<sequence>MTETWIFPDWPAPPQVHAAVTTRQGPGISAPPYDRFNLGLRSGEAADVVDANRSALQQALALPAAPRWLRQVHGVNVAELGPLRSADEPQADAAVSHIRGTVLSILTADCLPVLFCADDGSEVAAAHAGWRGLAEGVLEATVQQLQTPAARLLAWLGPCIGPASYEVGDEVRAAFMARGANAAACFMSTRPGHWRCDLAGLARQRLAATGLTRIHGGGFDTRADPRFYSYRRDGARSGRFASLIWLA</sequence>
<comment type="catalytic activity">
    <reaction evidence="8">
        <text>adenosine + phosphate = alpha-D-ribose 1-phosphate + adenine</text>
        <dbReference type="Rhea" id="RHEA:27642"/>
        <dbReference type="ChEBI" id="CHEBI:16335"/>
        <dbReference type="ChEBI" id="CHEBI:16708"/>
        <dbReference type="ChEBI" id="CHEBI:43474"/>
        <dbReference type="ChEBI" id="CHEBI:57720"/>
        <dbReference type="EC" id="2.4.2.1"/>
    </reaction>
    <physiologicalReaction direction="left-to-right" evidence="8">
        <dbReference type="Rhea" id="RHEA:27643"/>
    </physiologicalReaction>
</comment>
<gene>
    <name evidence="11" type="primary">pgeF</name>
    <name evidence="11" type="ORF">ACFPME_05005</name>
</gene>
<evidence type="ECO:0000313" key="12">
    <source>
        <dbReference type="Proteomes" id="UP001596013"/>
    </source>
</evidence>
<evidence type="ECO:0000256" key="6">
    <source>
        <dbReference type="ARBA" id="ARBA00022833"/>
    </source>
</evidence>
<comment type="catalytic activity">
    <reaction evidence="1">
        <text>inosine + phosphate = alpha-D-ribose 1-phosphate + hypoxanthine</text>
        <dbReference type="Rhea" id="RHEA:27646"/>
        <dbReference type="ChEBI" id="CHEBI:17368"/>
        <dbReference type="ChEBI" id="CHEBI:17596"/>
        <dbReference type="ChEBI" id="CHEBI:43474"/>
        <dbReference type="ChEBI" id="CHEBI:57720"/>
        <dbReference type="EC" id="2.4.2.1"/>
    </reaction>
    <physiologicalReaction direction="left-to-right" evidence="1">
        <dbReference type="Rhea" id="RHEA:27647"/>
    </physiologicalReaction>
</comment>
<dbReference type="CDD" id="cd16833">
    <property type="entry name" value="YfiH"/>
    <property type="match status" value="1"/>
</dbReference>
<keyword evidence="5" id="KW-0378">Hydrolase</keyword>
<evidence type="ECO:0000256" key="2">
    <source>
        <dbReference type="ARBA" id="ARBA00007353"/>
    </source>
</evidence>
<accession>A0ABW0JIW5</accession>
<evidence type="ECO:0000256" key="8">
    <source>
        <dbReference type="ARBA" id="ARBA00048968"/>
    </source>
</evidence>
<dbReference type="SUPFAM" id="SSF64438">
    <property type="entry name" value="CNF1/YfiH-like putative cysteine hydrolases"/>
    <property type="match status" value="1"/>
</dbReference>
<evidence type="ECO:0000256" key="10">
    <source>
        <dbReference type="RuleBase" id="RU361274"/>
    </source>
</evidence>
<evidence type="ECO:0000256" key="3">
    <source>
        <dbReference type="ARBA" id="ARBA00022679"/>
    </source>
</evidence>
<comment type="similarity">
    <text evidence="2 10">Belongs to the purine nucleoside phosphorylase YfiH/LACC1 family.</text>
</comment>
<comment type="caution">
    <text evidence="11">The sequence shown here is derived from an EMBL/GenBank/DDBJ whole genome shotgun (WGS) entry which is preliminary data.</text>
</comment>
<dbReference type="PANTHER" id="PTHR30616">
    <property type="entry name" value="UNCHARACTERIZED PROTEIN YFIH"/>
    <property type="match status" value="1"/>
</dbReference>
<dbReference type="EMBL" id="JBHSMK010000002">
    <property type="protein sequence ID" value="MFC5435904.1"/>
    <property type="molecule type" value="Genomic_DNA"/>
</dbReference>
<evidence type="ECO:0000256" key="5">
    <source>
        <dbReference type="ARBA" id="ARBA00022801"/>
    </source>
</evidence>
<comment type="catalytic activity">
    <reaction evidence="7">
        <text>adenosine + H2O + H(+) = inosine + NH4(+)</text>
        <dbReference type="Rhea" id="RHEA:24408"/>
        <dbReference type="ChEBI" id="CHEBI:15377"/>
        <dbReference type="ChEBI" id="CHEBI:15378"/>
        <dbReference type="ChEBI" id="CHEBI:16335"/>
        <dbReference type="ChEBI" id="CHEBI:17596"/>
        <dbReference type="ChEBI" id="CHEBI:28938"/>
        <dbReference type="EC" id="3.5.4.4"/>
    </reaction>
    <physiologicalReaction direction="left-to-right" evidence="7">
        <dbReference type="Rhea" id="RHEA:24409"/>
    </physiologicalReaction>
</comment>
<dbReference type="Proteomes" id="UP001596013">
    <property type="component" value="Unassembled WGS sequence"/>
</dbReference>
<evidence type="ECO:0000256" key="1">
    <source>
        <dbReference type="ARBA" id="ARBA00000553"/>
    </source>
</evidence>
<dbReference type="InterPro" id="IPR003730">
    <property type="entry name" value="Cu_polyphenol_OxRdtase"/>
</dbReference>
<keyword evidence="3" id="KW-0808">Transferase</keyword>
<evidence type="ECO:0000313" key="11">
    <source>
        <dbReference type="EMBL" id="MFC5435904.1"/>
    </source>
</evidence>
<dbReference type="Gene3D" id="3.60.140.10">
    <property type="entry name" value="CNF1/YfiH-like putative cysteine hydrolases"/>
    <property type="match status" value="1"/>
</dbReference>
<proteinExistence type="inferred from homology"/>
<dbReference type="InterPro" id="IPR038371">
    <property type="entry name" value="Cu_polyphenol_OxRdtase_sf"/>
</dbReference>
<dbReference type="NCBIfam" id="TIGR00726">
    <property type="entry name" value="peptidoglycan editing factor PgeF"/>
    <property type="match status" value="1"/>
</dbReference>
<keyword evidence="6" id="KW-0862">Zinc</keyword>